<dbReference type="RefSeq" id="XP_024549927.1">
    <property type="nucleotide sequence ID" value="XM_024694138.1"/>
</dbReference>
<dbReference type="GeneID" id="5432661"/>
<feature type="compositionally biased region" description="Polar residues" evidence="1">
    <location>
        <begin position="154"/>
        <end position="171"/>
    </location>
</feature>
<proteinExistence type="predicted"/>
<dbReference type="EMBL" id="CP009811">
    <property type="protein sequence ID" value="ATZ52004.1"/>
    <property type="molecule type" value="Genomic_DNA"/>
</dbReference>
<evidence type="ECO:0000313" key="2">
    <source>
        <dbReference type="EMBL" id="ATZ52004.1"/>
    </source>
</evidence>
<reference evidence="2 3" key="1">
    <citation type="journal article" date="2011" name="PLoS Genet.">
        <title>Genomic analysis of the necrotrophic fungal pathogens Sclerotinia sclerotiorum and Botrytis cinerea.</title>
        <authorList>
            <person name="Amselem J."/>
            <person name="Cuomo C.A."/>
            <person name="van Kan J.A."/>
            <person name="Viaud M."/>
            <person name="Benito E.P."/>
            <person name="Couloux A."/>
            <person name="Coutinho P.M."/>
            <person name="de Vries R.P."/>
            <person name="Dyer P.S."/>
            <person name="Fillinger S."/>
            <person name="Fournier E."/>
            <person name="Gout L."/>
            <person name="Hahn M."/>
            <person name="Kohn L."/>
            <person name="Lapalu N."/>
            <person name="Plummer K.M."/>
            <person name="Pradier J.M."/>
            <person name="Quevillon E."/>
            <person name="Sharon A."/>
            <person name="Simon A."/>
            <person name="ten Have A."/>
            <person name="Tudzynski B."/>
            <person name="Tudzynski P."/>
            <person name="Wincker P."/>
            <person name="Andrew M."/>
            <person name="Anthouard V."/>
            <person name="Beever R.E."/>
            <person name="Beffa R."/>
            <person name="Benoit I."/>
            <person name="Bouzid O."/>
            <person name="Brault B."/>
            <person name="Chen Z."/>
            <person name="Choquer M."/>
            <person name="Collemare J."/>
            <person name="Cotton P."/>
            <person name="Danchin E.G."/>
            <person name="Da Silva C."/>
            <person name="Gautier A."/>
            <person name="Giraud C."/>
            <person name="Giraud T."/>
            <person name="Gonzalez C."/>
            <person name="Grossetete S."/>
            <person name="Guldener U."/>
            <person name="Henrissat B."/>
            <person name="Howlett B.J."/>
            <person name="Kodira C."/>
            <person name="Kretschmer M."/>
            <person name="Lappartient A."/>
            <person name="Leroch M."/>
            <person name="Levis C."/>
            <person name="Mauceli E."/>
            <person name="Neuveglise C."/>
            <person name="Oeser B."/>
            <person name="Pearson M."/>
            <person name="Poulain J."/>
            <person name="Poussereau N."/>
            <person name="Quesneville H."/>
            <person name="Rascle C."/>
            <person name="Schumacher J."/>
            <person name="Segurens B."/>
            <person name="Sexton A."/>
            <person name="Silva E."/>
            <person name="Sirven C."/>
            <person name="Soanes D.M."/>
            <person name="Talbot N.J."/>
            <person name="Templeton M."/>
            <person name="Yandava C."/>
            <person name="Yarden O."/>
            <person name="Zeng Q."/>
            <person name="Rollins J.A."/>
            <person name="Lebrun M.H."/>
            <person name="Dickman M."/>
        </authorList>
    </citation>
    <scope>NUCLEOTIDE SEQUENCE [LARGE SCALE GENOMIC DNA]</scope>
    <source>
        <strain evidence="2 3">B05.10</strain>
    </source>
</reference>
<dbReference type="VEuPathDB" id="FungiDB:Bcin07g05380"/>
<reference evidence="2 3" key="2">
    <citation type="journal article" date="2012" name="Eukaryot. Cell">
        <title>Genome update of Botrytis cinerea strains B05.10 and T4.</title>
        <authorList>
            <person name="Staats M."/>
            <person name="van Kan J.A."/>
        </authorList>
    </citation>
    <scope>NUCLEOTIDE SEQUENCE [LARGE SCALE GENOMIC DNA]</scope>
    <source>
        <strain evidence="2 3">B05.10</strain>
    </source>
</reference>
<dbReference type="Proteomes" id="UP000001798">
    <property type="component" value="Chromosome 7"/>
</dbReference>
<feature type="region of interest" description="Disordered" evidence="1">
    <location>
        <begin position="146"/>
        <end position="187"/>
    </location>
</feature>
<evidence type="ECO:0000313" key="3">
    <source>
        <dbReference type="Proteomes" id="UP000001798"/>
    </source>
</evidence>
<reference evidence="2 3" key="3">
    <citation type="journal article" date="2017" name="Mol. Plant Pathol.">
        <title>A gapless genome sequence of the fungus Botrytis cinerea.</title>
        <authorList>
            <person name="Van Kan J.A."/>
            <person name="Stassen J.H."/>
            <person name="Mosbach A."/>
            <person name="Van Der Lee T.A."/>
            <person name="Faino L."/>
            <person name="Farmer A.D."/>
            <person name="Papasotiriou D.G."/>
            <person name="Zhou S."/>
            <person name="Seidl M.F."/>
            <person name="Cottam E."/>
            <person name="Edel D."/>
            <person name="Hahn M."/>
            <person name="Schwartz D.C."/>
            <person name="Dietrich R.A."/>
            <person name="Widdison S."/>
            <person name="Scalliet G."/>
        </authorList>
    </citation>
    <scope>NUCLEOTIDE SEQUENCE [LARGE SCALE GENOMIC DNA]</scope>
    <source>
        <strain evidence="2 3">B05.10</strain>
    </source>
</reference>
<dbReference type="KEGG" id="bfu:BCIN_07g05380"/>
<accession>A0A384JNS7</accession>
<protein>
    <submittedName>
        <fullName evidence="2">Uncharacterized protein</fullName>
    </submittedName>
</protein>
<keyword evidence="3" id="KW-1185">Reference proteome</keyword>
<dbReference type="OrthoDB" id="3503968at2759"/>
<sequence length="233" mass="27172">MMDVPRFVPQFIQLQNKHPGESDSYNSSIFWETAIHRLARHVMSGKDQKVIIDNYKAKCVEYYGDTVNHSYFVYAWDKSISNYFFPGEKFVGSDPDPVYSEVFAQYFNEQAQVRDEMDECGVHVIEQIDVLTSLSKVYNNQLQLTRRPPKYSPRNVSVSFNRADDQSTGPTRNHEDRNSEDIPMEDYDVESPQLKSLMEKTVTEILGEELDGNWVMVKDIQDNDWVMVERESK</sequence>
<gene>
    <name evidence="2" type="ORF">BCIN_07g05380</name>
</gene>
<evidence type="ECO:0000256" key="1">
    <source>
        <dbReference type="SAM" id="MobiDB-lite"/>
    </source>
</evidence>
<dbReference type="AlphaFoldDB" id="A0A384JNS7"/>
<organism evidence="2 3">
    <name type="scientific">Botryotinia fuckeliana (strain B05.10)</name>
    <name type="common">Noble rot fungus</name>
    <name type="synonym">Botrytis cinerea</name>
    <dbReference type="NCBI Taxonomy" id="332648"/>
    <lineage>
        <taxon>Eukaryota</taxon>
        <taxon>Fungi</taxon>
        <taxon>Dikarya</taxon>
        <taxon>Ascomycota</taxon>
        <taxon>Pezizomycotina</taxon>
        <taxon>Leotiomycetes</taxon>
        <taxon>Helotiales</taxon>
        <taxon>Sclerotiniaceae</taxon>
        <taxon>Botrytis</taxon>
    </lineage>
</organism>
<name>A0A384JNS7_BOTFB</name>